<keyword evidence="1" id="KW-1185">Reference proteome</keyword>
<evidence type="ECO:0000313" key="2">
    <source>
        <dbReference type="WBParaSite" id="maker-uti_cns_0000597-snap-gene-1.7-mRNA-1"/>
    </source>
</evidence>
<sequence length="168" mass="17756">MSLTGADTSTDVATSATWIEVQFAADPNPQATGAGGSQAMEKLLIDAQRESGQSSLAQSGSASPAIAGSGSHSPAVLAAGAQLQSSGGAGDWQRDWPTRFVVSQTAGSRQFQIWRFLSLRKTRLVRDGSVLLGWISHAASFLLGATSMYIICRVFAGGQREQRVVHYR</sequence>
<organism evidence="1 2">
    <name type="scientific">Macrostomum lignano</name>
    <dbReference type="NCBI Taxonomy" id="282301"/>
    <lineage>
        <taxon>Eukaryota</taxon>
        <taxon>Metazoa</taxon>
        <taxon>Spiralia</taxon>
        <taxon>Lophotrochozoa</taxon>
        <taxon>Platyhelminthes</taxon>
        <taxon>Rhabditophora</taxon>
        <taxon>Macrostomorpha</taxon>
        <taxon>Macrostomida</taxon>
        <taxon>Macrostomidae</taxon>
        <taxon>Macrostomum</taxon>
    </lineage>
</organism>
<accession>A0A1I8G249</accession>
<evidence type="ECO:0000313" key="1">
    <source>
        <dbReference type="Proteomes" id="UP000095280"/>
    </source>
</evidence>
<dbReference type="AlphaFoldDB" id="A0A1I8G249"/>
<name>A0A1I8G249_9PLAT</name>
<protein>
    <submittedName>
        <fullName evidence="2">Cytochrome c oxidase assembly protein COX20, mitochondrial</fullName>
    </submittedName>
</protein>
<dbReference type="WBParaSite" id="maker-uti_cns_0000597-snap-gene-1.7-mRNA-1">
    <property type="protein sequence ID" value="maker-uti_cns_0000597-snap-gene-1.7-mRNA-1"/>
    <property type="gene ID" value="maker-uti_cns_0000597-snap-gene-1.7"/>
</dbReference>
<proteinExistence type="predicted"/>
<dbReference type="Proteomes" id="UP000095280">
    <property type="component" value="Unplaced"/>
</dbReference>
<reference evidence="2" key="1">
    <citation type="submission" date="2016-11" db="UniProtKB">
        <authorList>
            <consortium name="WormBaseParasite"/>
        </authorList>
    </citation>
    <scope>IDENTIFICATION</scope>
</reference>